<dbReference type="Pfam" id="PF08659">
    <property type="entry name" value="KR"/>
    <property type="match status" value="1"/>
</dbReference>
<dbReference type="InterPro" id="IPR018201">
    <property type="entry name" value="Ketoacyl_synth_AS"/>
</dbReference>
<keyword evidence="2" id="KW-0597">Phosphoprotein</keyword>
<dbReference type="Pfam" id="PF00109">
    <property type="entry name" value="ketoacyl-synt"/>
    <property type="match status" value="1"/>
</dbReference>
<dbReference type="PANTHER" id="PTHR43775:SF51">
    <property type="entry name" value="INACTIVE PHENOLPHTHIOCEROL SYNTHESIS POLYKETIDE SYNTHASE TYPE I PKS1-RELATED"/>
    <property type="match status" value="1"/>
</dbReference>
<dbReference type="Pfam" id="PF21089">
    <property type="entry name" value="PKS_DH_N"/>
    <property type="match status" value="1"/>
</dbReference>
<dbReference type="SMART" id="SM00827">
    <property type="entry name" value="PKS_AT"/>
    <property type="match status" value="1"/>
</dbReference>
<evidence type="ECO:0000256" key="5">
    <source>
        <dbReference type="ARBA" id="ARBA00023315"/>
    </source>
</evidence>
<dbReference type="EMBL" id="JACHBR010000001">
    <property type="protein sequence ID" value="MBB5627507.1"/>
    <property type="molecule type" value="Genomic_DNA"/>
</dbReference>
<evidence type="ECO:0000256" key="4">
    <source>
        <dbReference type="ARBA" id="ARBA00023268"/>
    </source>
</evidence>
<sequence>MTNADSRVLEALRASVKETERLRSQLAATREPIAIIAMSCRYPGGVGSPEDLWRLVATGTDAIGPFPDDRGWDLANLFDDDPARAGHSYVRQAGLLPGVAGFDAAFFGISPREAVTIDPQQRLLLETTWELFERAGLDPAALRGSRTGVFTGVMAGGYGVRHMITPGGAGEHEGYLMAGNAVAVASGRVSYTFGLEGPALTVDTACSSSLVAIHLAVQALRRGECSMALAGGVTVMSTPSFFTEFSRQRGLAPDGRVKAFSAAADGTSGAEGVGLVLLERLSDARRNGHRVLAVVRGSAVNQDGASNGLTAPNGPSQQRVIGAALVDAGLSPVDVDVVEAHGTGTRLGDPIEAQALLAAYGQGRERVLWLGSLKSNIGHTQAAAGVGGVIKMVQAMRHGVLPKTLHVDEPTPHVDWSAGAVSLLTEAVEWPETGRPRRAGVSSFGLSGTNAHLVLEAAEEVAEADVPARPGPPGPLAWPVSARDEAALRGQAGRLASFLTETDASPIDVGWSLATGRAALEHRAVILGPGGDGMTAGLAALATGEPAANLVRGRVVEGGVAFVFPGHGSQWAGMAVPLMESPAFAARVRDCVAAFEPYLDFSLMDVLLDRPGARTLGDLDVAQPALFTVMVSLAELWRSYGVRPDAVAGHSQGELAAACVAGGLSLDDAARVVAVRSRLIAERLTGKGAMASVVLPAEEVLARLARWGGALTVAGLNGPRATTVAGAADAIGEFVAACESDGVRARVVVATVASHSAQVDVLRETLLERLETLAPRSGQVPFYSTVTGGPLDTSELTGRYWFDNLRRPVDFAGAAGAMLADGYRIFIESSPHPVLGMALQGIADQAGAEAAILGSLRRDEGDRFPASLAEAYVRGAPVDWPAVSGGAGTRVDLPTYAFQRRRFWLDPAGAAPQDAAALGLTGTRHPLLGAGVALPESGGFLFTARLSADDHPWIADHAVHDTVLLPGTAFAELALHAGDQGGCGLLDELTIQAPLVLPADGAVRLQVVVGGADETGRRKVSVYSLDEAAPGDAGWTPHALGGLLPAAGPDAVSLTEWPPRATEVDLAGMYEDLRDKGFDYGPAFQGLRRLWRSGEVIYAEAALPDVVAPEGYGLHPALLDAALQAALAADAMGLPGPPKLPFAWHRVALHAVGASAVRVRIAPAGPDARSVDICDASGAPVASVASVVARPLTGELLAASRDPVAESLFLPAWTRLPAGPPGDVLFVTGLADLTGLADVPVEAPVAVELPVTQTGGATAARAHIRRVLPLLRRWPAEERFAAARLAVVTRNAEHDPAQAAVWGLVRSAQAEHPGRFVLVDTDGDTSLLAAAVATGEPQVAIRDGELYGLRLTRARPDAATAPARAIDPEGTVLITGGSGGLGRLVARHLVSAYGARRLLVVSRRGATAPGAGELADELSQAGATVTFAACDVSDREALAGVLARLDRPLTAVVHAAGVLDDGLIEALTPERFEAVLAAKADAALHLHELTRDADLAAFVMFSSASGTFGAPGQGNYAAANAFLDALARRRRAAGLPGTSLAWGLWAGHSEMAGDLGDAGRQRRMARAGMLPMSPEWGLALFDAAVARDDAVLLPARLDLGVMESTLLRGLTRRRAVTASADGSAPVVRLAAMPAARREQALADLVYSQVAAVLGYESAASVEPARPFRELGMDSLTAVELRNRLAAATGSRLPVTLIFDHPTPVALLGFLRERLIGAEPTPAGRMLAEIDRLDEAFGALDVPDSERTALLTRLRTMLARHTGGPRERDRIADAGDDEMFALIDREFGVG</sequence>
<evidence type="ECO:0000259" key="8">
    <source>
        <dbReference type="PROSITE" id="PS52004"/>
    </source>
</evidence>
<proteinExistence type="predicted"/>
<keyword evidence="4" id="KW-0511">Multifunctional enzyme</keyword>
<comment type="caution">
    <text evidence="10">The sequence shown here is derived from an EMBL/GenBank/DDBJ whole genome shotgun (WGS) entry which is preliminary data.</text>
</comment>
<evidence type="ECO:0000256" key="2">
    <source>
        <dbReference type="ARBA" id="ARBA00022553"/>
    </source>
</evidence>
<dbReference type="PANTHER" id="PTHR43775">
    <property type="entry name" value="FATTY ACID SYNTHASE"/>
    <property type="match status" value="1"/>
</dbReference>
<dbReference type="GO" id="GO:0031177">
    <property type="term" value="F:phosphopantetheine binding"/>
    <property type="evidence" value="ECO:0007669"/>
    <property type="project" value="InterPro"/>
</dbReference>
<dbReference type="GO" id="GO:0004315">
    <property type="term" value="F:3-oxoacyl-[acyl-carrier-protein] synthase activity"/>
    <property type="evidence" value="ECO:0007669"/>
    <property type="project" value="InterPro"/>
</dbReference>
<dbReference type="InterPro" id="IPR050091">
    <property type="entry name" value="PKS_NRPS_Biosynth_Enz"/>
</dbReference>
<keyword evidence="1" id="KW-0596">Phosphopantetheine</keyword>
<feature type="active site" description="Proton acceptor; for dehydratase activity" evidence="6">
    <location>
        <position position="957"/>
    </location>
</feature>
<keyword evidence="11" id="KW-1185">Reference proteome</keyword>
<evidence type="ECO:0000256" key="1">
    <source>
        <dbReference type="ARBA" id="ARBA00022450"/>
    </source>
</evidence>
<dbReference type="CDD" id="cd00833">
    <property type="entry name" value="PKS"/>
    <property type="match status" value="1"/>
</dbReference>
<evidence type="ECO:0000256" key="6">
    <source>
        <dbReference type="PROSITE-ProRule" id="PRU01363"/>
    </source>
</evidence>
<evidence type="ECO:0000259" key="7">
    <source>
        <dbReference type="PROSITE" id="PS50075"/>
    </source>
</evidence>
<dbReference type="Pfam" id="PF00550">
    <property type="entry name" value="PP-binding"/>
    <property type="match status" value="1"/>
</dbReference>
<dbReference type="SMART" id="SM00822">
    <property type="entry name" value="PKS_KR"/>
    <property type="match status" value="1"/>
</dbReference>
<dbReference type="Proteomes" id="UP000588112">
    <property type="component" value="Unassembled WGS sequence"/>
</dbReference>
<dbReference type="GO" id="GO:0004312">
    <property type="term" value="F:fatty acid synthase activity"/>
    <property type="evidence" value="ECO:0007669"/>
    <property type="project" value="TreeGrafter"/>
</dbReference>
<dbReference type="SMART" id="SM00825">
    <property type="entry name" value="PKS_KS"/>
    <property type="match status" value="1"/>
</dbReference>
<dbReference type="InterPro" id="IPR057326">
    <property type="entry name" value="KR_dom"/>
</dbReference>
<feature type="domain" description="Ketosynthase family 3 (KS3)" evidence="8">
    <location>
        <begin position="30"/>
        <end position="457"/>
    </location>
</feature>
<dbReference type="InterPro" id="IPR055123">
    <property type="entry name" value="SpnB-like_Rossmann"/>
</dbReference>
<dbReference type="InterPro" id="IPR014030">
    <property type="entry name" value="Ketoacyl_synth_N"/>
</dbReference>
<dbReference type="Pfam" id="PF22953">
    <property type="entry name" value="SpnB_Rossmann"/>
    <property type="match status" value="1"/>
</dbReference>
<dbReference type="InterPro" id="IPR020807">
    <property type="entry name" value="PKS_DH"/>
</dbReference>
<feature type="region of interest" description="C-terminal hotdog fold" evidence="6">
    <location>
        <begin position="1061"/>
        <end position="1198"/>
    </location>
</feature>
<evidence type="ECO:0000313" key="10">
    <source>
        <dbReference type="EMBL" id="MBB5627507.1"/>
    </source>
</evidence>
<dbReference type="SUPFAM" id="SSF52151">
    <property type="entry name" value="FabD/lysophospholipase-like"/>
    <property type="match status" value="1"/>
</dbReference>
<dbReference type="InterPro" id="IPR036291">
    <property type="entry name" value="NAD(P)-bd_dom_sf"/>
</dbReference>
<dbReference type="Gene3D" id="3.10.129.110">
    <property type="entry name" value="Polyketide synthase dehydratase"/>
    <property type="match status" value="1"/>
</dbReference>
<dbReference type="InterPro" id="IPR020806">
    <property type="entry name" value="PKS_PP-bd"/>
</dbReference>
<accession>A0A7W8Z4W5</accession>
<dbReference type="RefSeq" id="WP_184612158.1">
    <property type="nucleotide sequence ID" value="NZ_JACHBR010000001.1"/>
</dbReference>
<dbReference type="InterPro" id="IPR016039">
    <property type="entry name" value="Thiolase-like"/>
</dbReference>
<dbReference type="InterPro" id="IPR032821">
    <property type="entry name" value="PKS_assoc"/>
</dbReference>
<dbReference type="InterPro" id="IPR049551">
    <property type="entry name" value="PKS_DH_C"/>
</dbReference>
<dbReference type="InterPro" id="IPR036736">
    <property type="entry name" value="ACP-like_sf"/>
</dbReference>
<name>A0A7W8Z4W5_9ACTN</name>
<organism evidence="10 11">
    <name type="scientific">Sphaerisporangium krabiense</name>
    <dbReference type="NCBI Taxonomy" id="763782"/>
    <lineage>
        <taxon>Bacteria</taxon>
        <taxon>Bacillati</taxon>
        <taxon>Actinomycetota</taxon>
        <taxon>Actinomycetes</taxon>
        <taxon>Streptosporangiales</taxon>
        <taxon>Streptosporangiaceae</taxon>
        <taxon>Sphaerisporangium</taxon>
    </lineage>
</organism>
<dbReference type="InterPro" id="IPR014031">
    <property type="entry name" value="Ketoacyl_synth_C"/>
</dbReference>
<dbReference type="Gene3D" id="3.30.70.3290">
    <property type="match status" value="1"/>
</dbReference>
<dbReference type="Gene3D" id="3.40.47.10">
    <property type="match status" value="1"/>
</dbReference>
<dbReference type="PROSITE" id="PS00606">
    <property type="entry name" value="KS3_1"/>
    <property type="match status" value="1"/>
</dbReference>
<dbReference type="CDD" id="cd08956">
    <property type="entry name" value="KR_3_FAS_SDR_x"/>
    <property type="match status" value="1"/>
</dbReference>
<dbReference type="InterPro" id="IPR013968">
    <property type="entry name" value="PKS_KR"/>
</dbReference>
<keyword evidence="3 10" id="KW-0808">Transferase</keyword>
<dbReference type="Gene3D" id="1.10.1200.10">
    <property type="entry name" value="ACP-like"/>
    <property type="match status" value="1"/>
</dbReference>
<dbReference type="InterPro" id="IPR042104">
    <property type="entry name" value="PKS_dehydratase_sf"/>
</dbReference>
<gene>
    <name evidence="10" type="ORF">BJ981_003206</name>
</gene>
<dbReference type="InterPro" id="IPR049552">
    <property type="entry name" value="PKS_DH_N"/>
</dbReference>
<dbReference type="Gene3D" id="3.40.366.10">
    <property type="entry name" value="Malonyl-Coenzyme A Acyl Carrier Protein, domain 2"/>
    <property type="match status" value="1"/>
</dbReference>
<dbReference type="InterPro" id="IPR006162">
    <property type="entry name" value="Ppantetheine_attach_site"/>
</dbReference>
<dbReference type="Pfam" id="PF00698">
    <property type="entry name" value="Acyl_transf_1"/>
    <property type="match status" value="1"/>
</dbReference>
<dbReference type="InterPro" id="IPR020841">
    <property type="entry name" value="PKS_Beta-ketoAc_synthase_dom"/>
</dbReference>
<dbReference type="SUPFAM" id="SSF47336">
    <property type="entry name" value="ACP-like"/>
    <property type="match status" value="1"/>
</dbReference>
<feature type="domain" description="Carrier" evidence="7">
    <location>
        <begin position="1639"/>
        <end position="1714"/>
    </location>
</feature>
<dbReference type="InterPro" id="IPR014043">
    <property type="entry name" value="Acyl_transferase_dom"/>
</dbReference>
<protein>
    <submittedName>
        <fullName evidence="10">Acyl transferase domain-containing protein/acyl carrier protein</fullName>
    </submittedName>
</protein>
<dbReference type="InterPro" id="IPR049900">
    <property type="entry name" value="PKS_mFAS_DH"/>
</dbReference>
<dbReference type="Pfam" id="PF02801">
    <property type="entry name" value="Ketoacyl-synt_C"/>
    <property type="match status" value="1"/>
</dbReference>
<dbReference type="InterPro" id="IPR001227">
    <property type="entry name" value="Ac_transferase_dom_sf"/>
</dbReference>
<dbReference type="InterPro" id="IPR016036">
    <property type="entry name" value="Malonyl_transacylase_ACP-bd"/>
</dbReference>
<keyword evidence="5" id="KW-0012">Acyltransferase</keyword>
<feature type="domain" description="PKS/mFAS DH" evidence="9">
    <location>
        <begin position="925"/>
        <end position="1198"/>
    </location>
</feature>
<dbReference type="PROSITE" id="PS00012">
    <property type="entry name" value="PHOSPHOPANTETHEINE"/>
    <property type="match status" value="1"/>
</dbReference>
<feature type="active site" description="Proton donor; for dehydratase activity" evidence="6">
    <location>
        <position position="1120"/>
    </location>
</feature>
<dbReference type="GO" id="GO:0006633">
    <property type="term" value="P:fatty acid biosynthetic process"/>
    <property type="evidence" value="ECO:0007669"/>
    <property type="project" value="InterPro"/>
</dbReference>
<dbReference type="Gene3D" id="3.40.50.720">
    <property type="entry name" value="NAD(P)-binding Rossmann-like Domain"/>
    <property type="match status" value="1"/>
</dbReference>
<dbReference type="InterPro" id="IPR016035">
    <property type="entry name" value="Acyl_Trfase/lysoPLipase"/>
</dbReference>
<evidence type="ECO:0000313" key="11">
    <source>
        <dbReference type="Proteomes" id="UP000588112"/>
    </source>
</evidence>
<reference evidence="10 11" key="1">
    <citation type="submission" date="2020-08" db="EMBL/GenBank/DDBJ databases">
        <title>Sequencing the genomes of 1000 actinobacteria strains.</title>
        <authorList>
            <person name="Klenk H.-P."/>
        </authorList>
    </citation>
    <scope>NUCLEOTIDE SEQUENCE [LARGE SCALE GENOMIC DNA]</scope>
    <source>
        <strain evidence="10 11">DSM 45790</strain>
    </source>
</reference>
<dbReference type="Pfam" id="PF16197">
    <property type="entry name" value="KAsynt_C_assoc"/>
    <property type="match status" value="1"/>
</dbReference>
<dbReference type="PROSITE" id="PS50075">
    <property type="entry name" value="CARRIER"/>
    <property type="match status" value="1"/>
</dbReference>
<feature type="region of interest" description="N-terminal hotdog fold" evidence="6">
    <location>
        <begin position="925"/>
        <end position="1050"/>
    </location>
</feature>
<dbReference type="SUPFAM" id="SSF53901">
    <property type="entry name" value="Thiolase-like"/>
    <property type="match status" value="1"/>
</dbReference>
<evidence type="ECO:0000259" key="9">
    <source>
        <dbReference type="PROSITE" id="PS52019"/>
    </source>
</evidence>
<dbReference type="SUPFAM" id="SSF51735">
    <property type="entry name" value="NAD(P)-binding Rossmann-fold domains"/>
    <property type="match status" value="2"/>
</dbReference>
<dbReference type="SUPFAM" id="SSF55048">
    <property type="entry name" value="Probable ACP-binding domain of malonyl-CoA ACP transacylase"/>
    <property type="match status" value="1"/>
</dbReference>
<evidence type="ECO:0000256" key="3">
    <source>
        <dbReference type="ARBA" id="ARBA00022679"/>
    </source>
</evidence>
<dbReference type="Pfam" id="PF14765">
    <property type="entry name" value="PS-DH"/>
    <property type="match status" value="1"/>
</dbReference>
<dbReference type="InterPro" id="IPR009081">
    <property type="entry name" value="PP-bd_ACP"/>
</dbReference>
<dbReference type="SMART" id="SM00823">
    <property type="entry name" value="PKS_PP"/>
    <property type="match status" value="1"/>
</dbReference>
<dbReference type="FunFam" id="3.40.47.10:FF:000019">
    <property type="entry name" value="Polyketide synthase type I"/>
    <property type="match status" value="1"/>
</dbReference>
<dbReference type="SMART" id="SM00826">
    <property type="entry name" value="PKS_DH"/>
    <property type="match status" value="1"/>
</dbReference>
<dbReference type="SMART" id="SM01294">
    <property type="entry name" value="PKS_PP_betabranch"/>
    <property type="match status" value="1"/>
</dbReference>
<dbReference type="PROSITE" id="PS52004">
    <property type="entry name" value="KS3_2"/>
    <property type="match status" value="1"/>
</dbReference>
<dbReference type="PROSITE" id="PS52019">
    <property type="entry name" value="PKS_MFAS_DH"/>
    <property type="match status" value="1"/>
</dbReference>
<dbReference type="FunFam" id="1.10.1200.10:FF:000007">
    <property type="entry name" value="Probable polyketide synthase pks17"/>
    <property type="match status" value="1"/>
</dbReference>